<dbReference type="Gene3D" id="3.30.200.20">
    <property type="entry name" value="Phosphorylase Kinase, domain 1"/>
    <property type="match status" value="1"/>
</dbReference>
<evidence type="ECO:0000313" key="2">
    <source>
        <dbReference type="EMBL" id="RDD62168.1"/>
    </source>
</evidence>
<gene>
    <name evidence="2" type="ORF">DRB17_09245</name>
</gene>
<dbReference type="PANTHER" id="PTHR21310:SF57">
    <property type="entry name" value="BLR2944 PROTEIN"/>
    <property type="match status" value="1"/>
</dbReference>
<accession>A0A369TA59</accession>
<dbReference type="Proteomes" id="UP000253941">
    <property type="component" value="Unassembled WGS sequence"/>
</dbReference>
<dbReference type="Pfam" id="PF01636">
    <property type="entry name" value="APH"/>
    <property type="match status" value="1"/>
</dbReference>
<organism evidence="2 3">
    <name type="scientific">Ferruginivarius sediminum</name>
    <dbReference type="NCBI Taxonomy" id="2661937"/>
    <lineage>
        <taxon>Bacteria</taxon>
        <taxon>Pseudomonadati</taxon>
        <taxon>Pseudomonadota</taxon>
        <taxon>Alphaproteobacteria</taxon>
        <taxon>Rhodospirillales</taxon>
        <taxon>Rhodospirillaceae</taxon>
        <taxon>Ferruginivarius</taxon>
    </lineage>
</organism>
<dbReference type="Gene3D" id="3.90.1200.10">
    <property type="match status" value="1"/>
</dbReference>
<keyword evidence="3" id="KW-1185">Reference proteome</keyword>
<protein>
    <submittedName>
        <fullName evidence="2">Phosphotransferase family protein</fullName>
    </submittedName>
</protein>
<keyword evidence="2" id="KW-0808">Transferase</keyword>
<dbReference type="PANTHER" id="PTHR21310">
    <property type="entry name" value="AMINOGLYCOSIDE PHOSPHOTRANSFERASE-RELATED-RELATED"/>
    <property type="match status" value="1"/>
</dbReference>
<dbReference type="InterPro" id="IPR041726">
    <property type="entry name" value="ACAD10_11_N"/>
</dbReference>
<evidence type="ECO:0000313" key="3">
    <source>
        <dbReference type="Proteomes" id="UP000253941"/>
    </source>
</evidence>
<name>A0A369TA59_9PROT</name>
<dbReference type="InterPro" id="IPR051678">
    <property type="entry name" value="AGP_Transferase"/>
</dbReference>
<reference evidence="2 3" key="1">
    <citation type="submission" date="2018-07" db="EMBL/GenBank/DDBJ databases">
        <title>Venubactetium sediminum gen. nov., sp. nov., isolated from a marine solar saltern.</title>
        <authorList>
            <person name="Wang S."/>
        </authorList>
    </citation>
    <scope>NUCLEOTIDE SEQUENCE [LARGE SCALE GENOMIC DNA]</scope>
    <source>
        <strain evidence="2 3">WD2A32</strain>
    </source>
</reference>
<proteinExistence type="predicted"/>
<dbReference type="GO" id="GO:0016740">
    <property type="term" value="F:transferase activity"/>
    <property type="evidence" value="ECO:0007669"/>
    <property type="project" value="UniProtKB-KW"/>
</dbReference>
<dbReference type="InterPro" id="IPR002575">
    <property type="entry name" value="Aminoglycoside_PTrfase"/>
</dbReference>
<evidence type="ECO:0000259" key="1">
    <source>
        <dbReference type="Pfam" id="PF01636"/>
    </source>
</evidence>
<comment type="caution">
    <text evidence="2">The sequence shown here is derived from an EMBL/GenBank/DDBJ whole genome shotgun (WGS) entry which is preliminary data.</text>
</comment>
<dbReference type="AlphaFoldDB" id="A0A369TA59"/>
<dbReference type="InterPro" id="IPR011009">
    <property type="entry name" value="Kinase-like_dom_sf"/>
</dbReference>
<dbReference type="SUPFAM" id="SSF56112">
    <property type="entry name" value="Protein kinase-like (PK-like)"/>
    <property type="match status" value="1"/>
</dbReference>
<dbReference type="CDD" id="cd05154">
    <property type="entry name" value="ACAD10_11_N-like"/>
    <property type="match status" value="1"/>
</dbReference>
<dbReference type="EMBL" id="QPMH01000007">
    <property type="protein sequence ID" value="RDD62168.1"/>
    <property type="molecule type" value="Genomic_DNA"/>
</dbReference>
<sequence length="343" mass="38272">MGLIERKTALEAFLADAAGARDAEVEQARPLSGGAIQENWLLDLRLHGGPHDGRHAVVLRTDAPSAVAVSLSRAQEFRVLKAAWEAGVTVPEPLWLCEDSEVLGRPFYVMRRADGVGLGNRIVKDTSLGGDREALAERLGEELARIHSVAPPRRDLDFLEMPDGNAAEDAVGRYRAYIDQLGEPRPALEWGLRWCERYAPETREIVLVHQDFRTGNYMVDDAGLTAILDWEFAAWGDPMSDLGWFCAKCWRFSRPDLEAGGIAGREPFYRGYARVAKREIDRQAVRYWEVMAHIRWAVIALQQGARHVSGAEPSLELALTGRRAAELEYEILKMTDPAAWEAA</sequence>
<feature type="domain" description="Aminoglycoside phosphotransferase" evidence="1">
    <location>
        <begin position="28"/>
        <end position="275"/>
    </location>
</feature>